<keyword evidence="3" id="KW-0255">Endonuclease</keyword>
<dbReference type="InterPro" id="IPR023372">
    <property type="entry name" value="Rest_endonuc_II_EcoRII_N"/>
</dbReference>
<gene>
    <name evidence="3" type="ORF">H8700_01900</name>
</gene>
<accession>A0ABR7MRZ3</accession>
<organism evidence="3 4">
    <name type="scientific">Jutongia hominis</name>
    <dbReference type="NCBI Taxonomy" id="2763664"/>
    <lineage>
        <taxon>Bacteria</taxon>
        <taxon>Bacillati</taxon>
        <taxon>Bacillota</taxon>
        <taxon>Clostridia</taxon>
        <taxon>Lachnospirales</taxon>
        <taxon>Lachnospiraceae</taxon>
        <taxon>Jutongia</taxon>
    </lineage>
</organism>
<dbReference type="InterPro" id="IPR011335">
    <property type="entry name" value="Restrct_endonuc-II-like"/>
</dbReference>
<evidence type="ECO:0000259" key="1">
    <source>
        <dbReference type="Pfam" id="PF09019"/>
    </source>
</evidence>
<dbReference type="Pfam" id="PF09019">
    <property type="entry name" value="EcoRII-C"/>
    <property type="match status" value="1"/>
</dbReference>
<dbReference type="SUPFAM" id="SSF101936">
    <property type="entry name" value="DNA-binding pseudobarrel domain"/>
    <property type="match status" value="1"/>
</dbReference>
<sequence>MSTEYSNQAINSVLNSEQAFCKFLSANDTGATGGHQSGILISKSAELMLFSLQQLKQDGILKRTVKIRWQDDFLTESCFTYYESKNELRITRFGRGFPFLKPDKTGTLFVFTKQSEEDYSGYFLETEEEIEEFLNTFGIGPTQTNCLIDTGKVGALLGRREELAIREFIESLNVDFPVSEEMSAASRYIENTVYDRIEDIQENPDRKLIAWTNMEYKLFKALEHDRYRDLIYKGFTSVDEFVKVANIVLNRRKSRAGKSLEHHLAAIFDGNELEYSAQVVTEGNKKPDFIFPSKEAYHNSGFSVERLISLAAKTTCKDRWRQVLNEADRLKDKPKYLCTLQQGISGAQMDEMQAANVILVVPQPYIKTYPSDRQDRIWTLSRFVQYVKAIEGK</sequence>
<dbReference type="EMBL" id="JACRSW010000008">
    <property type="protein sequence ID" value="MBC8556468.1"/>
    <property type="molecule type" value="Genomic_DNA"/>
</dbReference>
<feature type="domain" description="Restriction endonuclease type II EcoRII C-terminal" evidence="1">
    <location>
        <begin position="219"/>
        <end position="384"/>
    </location>
</feature>
<feature type="domain" description="Restriction endonuclease type II EcoRII N-terminal" evidence="2">
    <location>
        <begin position="18"/>
        <end position="118"/>
    </location>
</feature>
<dbReference type="SUPFAM" id="SSF52980">
    <property type="entry name" value="Restriction endonuclease-like"/>
    <property type="match status" value="1"/>
</dbReference>
<dbReference type="Pfam" id="PF09217">
    <property type="entry name" value="EcoRII-N"/>
    <property type="match status" value="1"/>
</dbReference>
<keyword evidence="3" id="KW-0540">Nuclease</keyword>
<protein>
    <submittedName>
        <fullName evidence="3">Restriction endonuclease</fullName>
    </submittedName>
</protein>
<evidence type="ECO:0000259" key="2">
    <source>
        <dbReference type="Pfam" id="PF09217"/>
    </source>
</evidence>
<dbReference type="Proteomes" id="UP000637513">
    <property type="component" value="Unassembled WGS sequence"/>
</dbReference>
<name>A0ABR7MRZ3_9FIRM</name>
<evidence type="ECO:0000313" key="3">
    <source>
        <dbReference type="EMBL" id="MBC8556468.1"/>
    </source>
</evidence>
<evidence type="ECO:0000313" key="4">
    <source>
        <dbReference type="Proteomes" id="UP000637513"/>
    </source>
</evidence>
<keyword evidence="4" id="KW-1185">Reference proteome</keyword>
<dbReference type="RefSeq" id="WP_226861995.1">
    <property type="nucleotide sequence ID" value="NZ_JACRSW010000008.1"/>
</dbReference>
<dbReference type="GO" id="GO:0004519">
    <property type="term" value="F:endonuclease activity"/>
    <property type="evidence" value="ECO:0007669"/>
    <property type="project" value="UniProtKB-KW"/>
</dbReference>
<dbReference type="Gene3D" id="2.40.330.10">
    <property type="entry name" value="DNA-binding pseudobarrel domain"/>
    <property type="match status" value="1"/>
</dbReference>
<reference evidence="3 4" key="1">
    <citation type="submission" date="2020-08" db="EMBL/GenBank/DDBJ databases">
        <title>Genome public.</title>
        <authorList>
            <person name="Liu C."/>
            <person name="Sun Q."/>
        </authorList>
    </citation>
    <scope>NUCLEOTIDE SEQUENCE [LARGE SCALE GENOMIC DNA]</scope>
    <source>
        <strain evidence="3 4">BX3</strain>
    </source>
</reference>
<proteinExistence type="predicted"/>
<comment type="caution">
    <text evidence="3">The sequence shown here is derived from an EMBL/GenBank/DDBJ whole genome shotgun (WGS) entry which is preliminary data.</text>
</comment>
<dbReference type="InterPro" id="IPR015300">
    <property type="entry name" value="DNA-bd_pseudobarrel_sf"/>
</dbReference>
<dbReference type="InterPro" id="IPR038365">
    <property type="entry name" value="EcoRII_C_sf"/>
</dbReference>
<dbReference type="Gene3D" id="3.40.91.80">
    <property type="match status" value="1"/>
</dbReference>
<dbReference type="InterPro" id="IPR015109">
    <property type="entry name" value="Restrct_endonuc_II_EcoRII_C"/>
</dbReference>
<keyword evidence="3" id="KW-0378">Hydrolase</keyword>